<keyword evidence="9" id="KW-1185">Reference proteome</keyword>
<dbReference type="AlphaFoldDB" id="A0A1X7RWM5"/>
<dbReference type="FunFam" id="3.40.50.720:FF:000203">
    <property type="entry name" value="D-3-phosphoglycerate dehydrogenase (SerA)"/>
    <property type="match status" value="1"/>
</dbReference>
<evidence type="ECO:0000256" key="3">
    <source>
        <dbReference type="ARBA" id="ARBA00023002"/>
    </source>
</evidence>
<dbReference type="Pfam" id="PF02826">
    <property type="entry name" value="2-Hacid_dh_C"/>
    <property type="match status" value="1"/>
</dbReference>
<keyword evidence="4" id="KW-0520">NAD</keyword>
<dbReference type="Proteomes" id="UP000215127">
    <property type="component" value="Chromosome 6"/>
</dbReference>
<keyword evidence="2" id="KW-0028">Amino-acid biosynthesis</keyword>
<dbReference type="EMBL" id="LT853697">
    <property type="protein sequence ID" value="SMQ51621.1"/>
    <property type="molecule type" value="Genomic_DNA"/>
</dbReference>
<feature type="domain" description="D-isomer specific 2-hydroxyacid dehydrogenase NAD-binding" evidence="7">
    <location>
        <begin position="104"/>
        <end position="283"/>
    </location>
</feature>
<protein>
    <recommendedName>
        <fullName evidence="10">S-adenosyl-L-homocysteine hydrolase NAD binding domain-containing protein</fullName>
    </recommendedName>
</protein>
<dbReference type="GO" id="GO:0016616">
    <property type="term" value="F:oxidoreductase activity, acting on the CH-OH group of donors, NAD or NADP as acceptor"/>
    <property type="evidence" value="ECO:0007669"/>
    <property type="project" value="InterPro"/>
</dbReference>
<dbReference type="InterPro" id="IPR029753">
    <property type="entry name" value="D-isomer_DH_CS"/>
</dbReference>
<evidence type="ECO:0000256" key="2">
    <source>
        <dbReference type="ARBA" id="ARBA00022605"/>
    </source>
</evidence>
<dbReference type="GO" id="GO:0051287">
    <property type="term" value="F:NAD binding"/>
    <property type="evidence" value="ECO:0007669"/>
    <property type="project" value="InterPro"/>
</dbReference>
<evidence type="ECO:0000256" key="1">
    <source>
        <dbReference type="ARBA" id="ARBA00005854"/>
    </source>
</evidence>
<evidence type="ECO:0000259" key="6">
    <source>
        <dbReference type="Pfam" id="PF00389"/>
    </source>
</evidence>
<feature type="domain" description="D-isomer specific 2-hydroxyacid dehydrogenase catalytic" evidence="6">
    <location>
        <begin position="6"/>
        <end position="314"/>
    </location>
</feature>
<dbReference type="GO" id="GO:0008652">
    <property type="term" value="P:amino acid biosynthetic process"/>
    <property type="evidence" value="ECO:0007669"/>
    <property type="project" value="UniProtKB-KW"/>
</dbReference>
<dbReference type="Pfam" id="PF00389">
    <property type="entry name" value="2-Hacid_dh"/>
    <property type="match status" value="1"/>
</dbReference>
<comment type="similarity">
    <text evidence="1 5">Belongs to the D-isomer specific 2-hydroxyacid dehydrogenase family.</text>
</comment>
<sequence>MSRPKVFVLNAYHPEAIKLLNESDVDVVLPGGDASWHQEADGLLIRSETRITENDLALARKLKVIVKLGSGVDNIDLKAAKNHGVAVCNTAAINSEAVAELTMTLALCVSRRVVEMDRMLLRGRKLVRSSLLGQSLHRKVVGIVGMGNIGRAVAKKWIGAMEGSIVAYDPFVPNGAWEDIHHRRVVDLDELLRASDVLTLHVPLTDVSRGLIGKRELGLMRRHAILVNCARGGIVDEEALLDALEAKQIFGAALDAPVTDPPTVKAYNQLLAVDNCIITPHVGGSTEENQAASGKLAVEQILAVLNGEQVDNRVV</sequence>
<dbReference type="InterPro" id="IPR006139">
    <property type="entry name" value="D-isomer_2_OHA_DH_cat_dom"/>
</dbReference>
<dbReference type="InterPro" id="IPR006140">
    <property type="entry name" value="D-isomer_DH_NAD-bd"/>
</dbReference>
<name>A0A1X7RWM5_ZYMT9</name>
<dbReference type="PANTHER" id="PTHR42789:SF1">
    <property type="entry name" value="D-ISOMER SPECIFIC 2-HYDROXYACID DEHYDROGENASE FAMILY PROTEIN (AFU_ORTHOLOGUE AFUA_6G10090)"/>
    <property type="match status" value="1"/>
</dbReference>
<evidence type="ECO:0000256" key="4">
    <source>
        <dbReference type="ARBA" id="ARBA00023027"/>
    </source>
</evidence>
<dbReference type="SUPFAM" id="SSF51735">
    <property type="entry name" value="NAD(P)-binding Rossmann-fold domains"/>
    <property type="match status" value="1"/>
</dbReference>
<dbReference type="CDD" id="cd12173">
    <property type="entry name" value="PGDH_4"/>
    <property type="match status" value="1"/>
</dbReference>
<dbReference type="Gene3D" id="3.40.50.720">
    <property type="entry name" value="NAD(P)-binding Rossmann-like Domain"/>
    <property type="match status" value="2"/>
</dbReference>
<dbReference type="InterPro" id="IPR050857">
    <property type="entry name" value="D-2-hydroxyacid_DH"/>
</dbReference>
<dbReference type="STRING" id="1276538.A0A1X7RWM5"/>
<dbReference type="InterPro" id="IPR036291">
    <property type="entry name" value="NAD(P)-bd_dom_sf"/>
</dbReference>
<proteinExistence type="inferred from homology"/>
<dbReference type="InterPro" id="IPR029752">
    <property type="entry name" value="D-isomer_DH_CS1"/>
</dbReference>
<dbReference type="PROSITE" id="PS00065">
    <property type="entry name" value="D_2_HYDROXYACID_DH_1"/>
    <property type="match status" value="1"/>
</dbReference>
<accession>A0A1X7RWM5</accession>
<reference evidence="8 9" key="1">
    <citation type="submission" date="2016-06" db="EMBL/GenBank/DDBJ databases">
        <authorList>
            <person name="Kjaerup R.B."/>
            <person name="Dalgaard T.S."/>
            <person name="Juul-Madsen H.R."/>
        </authorList>
    </citation>
    <scope>NUCLEOTIDE SEQUENCE [LARGE SCALE GENOMIC DNA]</scope>
</reference>
<evidence type="ECO:0000256" key="5">
    <source>
        <dbReference type="RuleBase" id="RU003719"/>
    </source>
</evidence>
<dbReference type="PANTHER" id="PTHR42789">
    <property type="entry name" value="D-ISOMER SPECIFIC 2-HYDROXYACID DEHYDROGENASE FAMILY PROTEIN (AFU_ORTHOLOGUE AFUA_6G10090)"/>
    <property type="match status" value="1"/>
</dbReference>
<organism evidence="8 9">
    <name type="scientific">Zymoseptoria tritici (strain ST99CH_3D7)</name>
    <dbReference type="NCBI Taxonomy" id="1276538"/>
    <lineage>
        <taxon>Eukaryota</taxon>
        <taxon>Fungi</taxon>
        <taxon>Dikarya</taxon>
        <taxon>Ascomycota</taxon>
        <taxon>Pezizomycotina</taxon>
        <taxon>Dothideomycetes</taxon>
        <taxon>Dothideomycetidae</taxon>
        <taxon>Mycosphaerellales</taxon>
        <taxon>Mycosphaerellaceae</taxon>
        <taxon>Zymoseptoria</taxon>
    </lineage>
</organism>
<evidence type="ECO:0000259" key="7">
    <source>
        <dbReference type="Pfam" id="PF02826"/>
    </source>
</evidence>
<evidence type="ECO:0000313" key="9">
    <source>
        <dbReference type="Proteomes" id="UP000215127"/>
    </source>
</evidence>
<keyword evidence="3 5" id="KW-0560">Oxidoreductase</keyword>
<evidence type="ECO:0000313" key="8">
    <source>
        <dbReference type="EMBL" id="SMQ51621.1"/>
    </source>
</evidence>
<dbReference type="SUPFAM" id="SSF52283">
    <property type="entry name" value="Formate/glycerate dehydrogenase catalytic domain-like"/>
    <property type="match status" value="1"/>
</dbReference>
<dbReference type="PROSITE" id="PS00670">
    <property type="entry name" value="D_2_HYDROXYACID_DH_2"/>
    <property type="match status" value="1"/>
</dbReference>
<gene>
    <name evidence="8" type="ORF">ZT3D7_G6774</name>
</gene>
<evidence type="ECO:0008006" key="10">
    <source>
        <dbReference type="Google" id="ProtNLM"/>
    </source>
</evidence>